<dbReference type="EMBL" id="MT141533">
    <property type="protein sequence ID" value="QJA65188.1"/>
    <property type="molecule type" value="Genomic_DNA"/>
</dbReference>
<proteinExistence type="predicted"/>
<gene>
    <name evidence="2" type="ORF">MM415A00216_0009</name>
    <name evidence="1" type="ORF">MM415B00427_0042</name>
</gene>
<evidence type="ECO:0000313" key="1">
    <source>
        <dbReference type="EMBL" id="QJA65188.1"/>
    </source>
</evidence>
<accession>A0A6M3J6T2</accession>
<dbReference type="EMBL" id="MT142525">
    <property type="protein sequence ID" value="QJA84165.1"/>
    <property type="molecule type" value="Genomic_DNA"/>
</dbReference>
<reference evidence="1" key="1">
    <citation type="submission" date="2020-03" db="EMBL/GenBank/DDBJ databases">
        <title>The deep terrestrial virosphere.</title>
        <authorList>
            <person name="Holmfeldt K."/>
            <person name="Nilsson E."/>
            <person name="Simone D."/>
            <person name="Lopez-Fernandez M."/>
            <person name="Wu X."/>
            <person name="de Brujin I."/>
            <person name="Lundin D."/>
            <person name="Andersson A."/>
            <person name="Bertilsson S."/>
            <person name="Dopson M."/>
        </authorList>
    </citation>
    <scope>NUCLEOTIDE SEQUENCE</scope>
    <source>
        <strain evidence="2">MM415A00216</strain>
        <strain evidence="1">MM415B00427</strain>
    </source>
</reference>
<dbReference type="AlphaFoldDB" id="A0A6M3J6T2"/>
<organism evidence="1">
    <name type="scientific">viral metagenome</name>
    <dbReference type="NCBI Taxonomy" id="1070528"/>
    <lineage>
        <taxon>unclassified sequences</taxon>
        <taxon>metagenomes</taxon>
        <taxon>organismal metagenomes</taxon>
    </lineage>
</organism>
<name>A0A6M3J6T2_9ZZZZ</name>
<evidence type="ECO:0000313" key="2">
    <source>
        <dbReference type="EMBL" id="QJA84165.1"/>
    </source>
</evidence>
<sequence length="126" mass="14407">MLGMTSVFDVNKHTIIGGEIGAHIEQLSKRTNRDLFVVRYNDLGVFCICEFMSPKRNVFIDIMNLGKSLANYDLRKAQELRQRLFAPLTAEGTSRSIAAAESDYHHMRQDECEEEKERLKKVAIGE</sequence>
<protein>
    <submittedName>
        <fullName evidence="1">Uncharacterized protein</fullName>
    </submittedName>
</protein>